<name>A0A3D8PS24_9BACI</name>
<accession>A0A3D8PS24</accession>
<evidence type="ECO:0000313" key="2">
    <source>
        <dbReference type="EMBL" id="RDW18926.1"/>
    </source>
</evidence>
<proteinExistence type="predicted"/>
<evidence type="ECO:0000256" key="1">
    <source>
        <dbReference type="SAM" id="Phobius"/>
    </source>
</evidence>
<dbReference type="AlphaFoldDB" id="A0A3D8PS24"/>
<keyword evidence="1" id="KW-0812">Transmembrane</keyword>
<evidence type="ECO:0000313" key="3">
    <source>
        <dbReference type="Proteomes" id="UP000256520"/>
    </source>
</evidence>
<dbReference type="Proteomes" id="UP000256520">
    <property type="component" value="Unassembled WGS sequence"/>
</dbReference>
<feature type="transmembrane region" description="Helical" evidence="1">
    <location>
        <begin position="64"/>
        <end position="85"/>
    </location>
</feature>
<dbReference type="OrthoDB" id="2988927at2"/>
<keyword evidence="1" id="KW-0472">Membrane</keyword>
<keyword evidence="3" id="KW-1185">Reference proteome</keyword>
<reference evidence="3" key="1">
    <citation type="submission" date="2017-11" db="EMBL/GenBank/DDBJ databases">
        <authorList>
            <person name="Zhu W."/>
        </authorList>
    </citation>
    <scope>NUCLEOTIDE SEQUENCE [LARGE SCALE GENOMIC DNA]</scope>
    <source>
        <strain evidence="3">CAU 1051</strain>
    </source>
</reference>
<protein>
    <submittedName>
        <fullName evidence="2">Uncharacterized protein</fullName>
    </submittedName>
</protein>
<gene>
    <name evidence="2" type="ORF">CWR45_08915</name>
</gene>
<sequence>MKKGKSYFIRTFHINGFLLFVSMLLIIIRVPFKLLEVFLQHETSTVLADYSKIMTRVLREISNVLDGMILLSVGMLLILVVPELIRRIVEDSLTNWFYSIWVSFRLRKFLKRQADHEGEGIFKLKQHNKSIQKSIIDIRNQNITYIIKLPNDVQVQKIILDTKDILREEISSRFSEYSFSNFERYKHLLIINGTKMS</sequence>
<dbReference type="RefSeq" id="WP_115749522.1">
    <property type="nucleotide sequence ID" value="NZ_PIOD01000008.1"/>
</dbReference>
<dbReference type="EMBL" id="PIOD01000008">
    <property type="protein sequence ID" value="RDW18926.1"/>
    <property type="molecule type" value="Genomic_DNA"/>
</dbReference>
<feature type="transmembrane region" description="Helical" evidence="1">
    <location>
        <begin position="12"/>
        <end position="32"/>
    </location>
</feature>
<organism evidence="2 3">
    <name type="scientific">Oceanobacillus chungangensis</name>
    <dbReference type="NCBI Taxonomy" id="1229152"/>
    <lineage>
        <taxon>Bacteria</taxon>
        <taxon>Bacillati</taxon>
        <taxon>Bacillota</taxon>
        <taxon>Bacilli</taxon>
        <taxon>Bacillales</taxon>
        <taxon>Bacillaceae</taxon>
        <taxon>Oceanobacillus</taxon>
    </lineage>
</organism>
<keyword evidence="1" id="KW-1133">Transmembrane helix</keyword>
<comment type="caution">
    <text evidence="2">The sequence shown here is derived from an EMBL/GenBank/DDBJ whole genome shotgun (WGS) entry which is preliminary data.</text>
</comment>